<dbReference type="AlphaFoldDB" id="A0A371DGL2"/>
<dbReference type="Proteomes" id="UP000256964">
    <property type="component" value="Unassembled WGS sequence"/>
</dbReference>
<gene>
    <name evidence="2" type="ORF">OH76DRAFT_1346425</name>
</gene>
<proteinExistence type="predicted"/>
<organism evidence="2 3">
    <name type="scientific">Lentinus brumalis</name>
    <dbReference type="NCBI Taxonomy" id="2498619"/>
    <lineage>
        <taxon>Eukaryota</taxon>
        <taxon>Fungi</taxon>
        <taxon>Dikarya</taxon>
        <taxon>Basidiomycota</taxon>
        <taxon>Agaricomycotina</taxon>
        <taxon>Agaricomycetes</taxon>
        <taxon>Polyporales</taxon>
        <taxon>Polyporaceae</taxon>
        <taxon>Lentinus</taxon>
    </lineage>
</organism>
<feature type="non-terminal residue" evidence="2">
    <location>
        <position position="1"/>
    </location>
</feature>
<feature type="region of interest" description="Disordered" evidence="1">
    <location>
        <begin position="131"/>
        <end position="160"/>
    </location>
</feature>
<keyword evidence="3" id="KW-1185">Reference proteome</keyword>
<name>A0A371DGL2_9APHY</name>
<dbReference type="OrthoDB" id="2756263at2759"/>
<feature type="compositionally biased region" description="Polar residues" evidence="1">
    <location>
        <begin position="141"/>
        <end position="160"/>
    </location>
</feature>
<evidence type="ECO:0000313" key="2">
    <source>
        <dbReference type="EMBL" id="RDX51677.1"/>
    </source>
</evidence>
<reference evidence="2 3" key="1">
    <citation type="journal article" date="2018" name="Biotechnol. Biofuels">
        <title>Integrative visual omics of the white-rot fungus Polyporus brumalis exposes the biotechnological potential of its oxidative enzymes for delignifying raw plant biomass.</title>
        <authorList>
            <person name="Miyauchi S."/>
            <person name="Rancon A."/>
            <person name="Drula E."/>
            <person name="Hage H."/>
            <person name="Chaduli D."/>
            <person name="Favel A."/>
            <person name="Grisel S."/>
            <person name="Henrissat B."/>
            <person name="Herpoel-Gimbert I."/>
            <person name="Ruiz-Duenas F.J."/>
            <person name="Chevret D."/>
            <person name="Hainaut M."/>
            <person name="Lin J."/>
            <person name="Wang M."/>
            <person name="Pangilinan J."/>
            <person name="Lipzen A."/>
            <person name="Lesage-Meessen L."/>
            <person name="Navarro D."/>
            <person name="Riley R."/>
            <person name="Grigoriev I.V."/>
            <person name="Zhou S."/>
            <person name="Raouche S."/>
            <person name="Rosso M.N."/>
        </authorList>
    </citation>
    <scope>NUCLEOTIDE SEQUENCE [LARGE SCALE GENOMIC DNA]</scope>
    <source>
        <strain evidence="2 3">BRFM 1820</strain>
    </source>
</reference>
<evidence type="ECO:0000256" key="1">
    <source>
        <dbReference type="SAM" id="MobiDB-lite"/>
    </source>
</evidence>
<accession>A0A371DGL2</accession>
<sequence length="160" mass="18281">MPNSSHSLCKYLVDGHTRCHAPATRGHVCKAHRPAYDESYERYKDAGNDARALSASARIKHSEVGQLARAEVDVRIVDIAAYIDALERERAARKEHDRAFVGEPDDGHRARLEKIEKQLEHSRDILHMLRSRHGRLKRNSRNQPQRGHNSTLHEQSSLPE</sequence>
<protein>
    <submittedName>
        <fullName evidence="2">Uncharacterized protein</fullName>
    </submittedName>
</protein>
<feature type="compositionally biased region" description="Basic residues" evidence="1">
    <location>
        <begin position="131"/>
        <end position="140"/>
    </location>
</feature>
<evidence type="ECO:0000313" key="3">
    <source>
        <dbReference type="Proteomes" id="UP000256964"/>
    </source>
</evidence>
<dbReference type="EMBL" id="KZ857393">
    <property type="protein sequence ID" value="RDX51677.1"/>
    <property type="molecule type" value="Genomic_DNA"/>
</dbReference>